<sequence>MSAAYILVVDDEPDIRRLLREILEDEHYEVASAEDGAAARAAFKQRRPDLVLLDIWMPDCDGITLLKEWFKNGTPEVPVIMISGHGTVETAVDAIRQGAYDFIEKPLSTAKLLITVEHALQNATLRQENLRLLTQSEHLPSLLGRSRAMQTLRAEIERLAAHDTCVLISGEPGAGKHLAARTLHAQSARSRYGFIQLSLTPLPDPQVAAHLFGSEQDGVVHAGSLEQAGRGIVFLDEIGDMQLPVQAMLTAALEQRQFRRVGGPQVIALEARIVAATQHDLKAAVAEGRLREDLYYHLSVAPLHVPALREHREDVPELVSYYVNWMVENEQLPYRKFSTAALNVLRNYSWPGNIRELRNLVQRLQMQDRAGEVTQAEAAEALAAQPALTKTAFPASLFDQPLRDARDHFEKQYLEYHLKRTGGNVGELAQAVGMERTHLYRKLKGLGIDPKNIK</sequence>
<dbReference type="GO" id="GO:0005524">
    <property type="term" value="F:ATP binding"/>
    <property type="evidence" value="ECO:0007669"/>
    <property type="project" value="UniProtKB-KW"/>
</dbReference>
<feature type="modified residue" description="4-aspartylphosphate" evidence="7">
    <location>
        <position position="54"/>
    </location>
</feature>
<dbReference type="Gene3D" id="1.10.10.60">
    <property type="entry name" value="Homeodomain-like"/>
    <property type="match status" value="1"/>
</dbReference>
<evidence type="ECO:0000256" key="5">
    <source>
        <dbReference type="ARBA" id="ARBA00023015"/>
    </source>
</evidence>
<dbReference type="InterPro" id="IPR001789">
    <property type="entry name" value="Sig_transdc_resp-reg_receiver"/>
</dbReference>
<dbReference type="PROSITE" id="PS50110">
    <property type="entry name" value="RESPONSE_REGULATORY"/>
    <property type="match status" value="1"/>
</dbReference>
<dbReference type="InterPro" id="IPR002078">
    <property type="entry name" value="Sigma_54_int"/>
</dbReference>
<comment type="caution">
    <text evidence="10">The sequence shown here is derived from an EMBL/GenBank/DDBJ whole genome shotgun (WGS) entry which is preliminary data.</text>
</comment>
<dbReference type="CDD" id="cd17550">
    <property type="entry name" value="REC_NtrX-like"/>
    <property type="match status" value="1"/>
</dbReference>
<evidence type="ECO:0000313" key="11">
    <source>
        <dbReference type="Proteomes" id="UP000177950"/>
    </source>
</evidence>
<dbReference type="Pfam" id="PF00072">
    <property type="entry name" value="Response_reg"/>
    <property type="match status" value="1"/>
</dbReference>
<protein>
    <submittedName>
        <fullName evidence="10">Transcriptional regulator</fullName>
    </submittedName>
</protein>
<evidence type="ECO:0000259" key="9">
    <source>
        <dbReference type="PROSITE" id="PS50110"/>
    </source>
</evidence>
<dbReference type="SMART" id="SM00448">
    <property type="entry name" value="REC"/>
    <property type="match status" value="1"/>
</dbReference>
<dbReference type="InterPro" id="IPR003593">
    <property type="entry name" value="AAA+_ATPase"/>
</dbReference>
<keyword evidence="5" id="KW-0805">Transcription regulation</keyword>
<accession>A0A1F6ULL1</accession>
<evidence type="ECO:0000256" key="3">
    <source>
        <dbReference type="ARBA" id="ARBA00022840"/>
    </source>
</evidence>
<organism evidence="10 11">
    <name type="scientific">Candidatus Muproteobacteria bacterium RBG_19FT_COMBO_61_10</name>
    <dbReference type="NCBI Taxonomy" id="1817761"/>
    <lineage>
        <taxon>Bacteria</taxon>
        <taxon>Pseudomonadati</taxon>
        <taxon>Pseudomonadota</taxon>
        <taxon>Candidatus Muproteobacteria</taxon>
    </lineage>
</organism>
<dbReference type="InterPro" id="IPR027417">
    <property type="entry name" value="P-loop_NTPase"/>
</dbReference>
<dbReference type="Pfam" id="PF00158">
    <property type="entry name" value="Sigma54_activat"/>
    <property type="match status" value="1"/>
</dbReference>
<keyword evidence="6" id="KW-0804">Transcription</keyword>
<dbReference type="Gene3D" id="3.40.50.2300">
    <property type="match status" value="1"/>
</dbReference>
<dbReference type="Gene3D" id="3.40.50.300">
    <property type="entry name" value="P-loop containing nucleotide triphosphate hydrolases"/>
    <property type="match status" value="1"/>
</dbReference>
<dbReference type="Pfam" id="PF25601">
    <property type="entry name" value="AAA_lid_14"/>
    <property type="match status" value="1"/>
</dbReference>
<dbReference type="PANTHER" id="PTHR32071:SF17">
    <property type="entry name" value="TRANSCRIPTIONAL REGULATOR (NTRC FAMILY)"/>
    <property type="match status" value="1"/>
</dbReference>
<evidence type="ECO:0000256" key="4">
    <source>
        <dbReference type="ARBA" id="ARBA00023012"/>
    </source>
</evidence>
<reference evidence="10 11" key="1">
    <citation type="journal article" date="2016" name="Nat. Commun.">
        <title>Thousands of microbial genomes shed light on interconnected biogeochemical processes in an aquifer system.</title>
        <authorList>
            <person name="Anantharaman K."/>
            <person name="Brown C.T."/>
            <person name="Hug L.A."/>
            <person name="Sharon I."/>
            <person name="Castelle C.J."/>
            <person name="Probst A.J."/>
            <person name="Thomas B.C."/>
            <person name="Singh A."/>
            <person name="Wilkins M.J."/>
            <person name="Karaoz U."/>
            <person name="Brodie E.L."/>
            <person name="Williams K.H."/>
            <person name="Hubbard S.S."/>
            <person name="Banfield J.F."/>
        </authorList>
    </citation>
    <scope>NUCLEOTIDE SEQUENCE [LARGE SCALE GENOMIC DNA]</scope>
</reference>
<dbReference type="SMART" id="SM00382">
    <property type="entry name" value="AAA"/>
    <property type="match status" value="1"/>
</dbReference>
<dbReference type="SUPFAM" id="SSF46689">
    <property type="entry name" value="Homeodomain-like"/>
    <property type="match status" value="1"/>
</dbReference>
<feature type="domain" description="Sigma-54 factor interaction" evidence="8">
    <location>
        <begin position="142"/>
        <end position="366"/>
    </location>
</feature>
<evidence type="ECO:0000256" key="6">
    <source>
        <dbReference type="ARBA" id="ARBA00023163"/>
    </source>
</evidence>
<keyword evidence="4" id="KW-0902">Two-component regulatory system</keyword>
<name>A0A1F6ULL1_9PROT</name>
<dbReference type="CDD" id="cd00009">
    <property type="entry name" value="AAA"/>
    <property type="match status" value="1"/>
</dbReference>
<keyword evidence="1 7" id="KW-0597">Phosphoprotein</keyword>
<evidence type="ECO:0000313" key="10">
    <source>
        <dbReference type="EMBL" id="OGI58256.1"/>
    </source>
</evidence>
<dbReference type="Gene3D" id="1.10.8.60">
    <property type="match status" value="1"/>
</dbReference>
<dbReference type="PANTHER" id="PTHR32071">
    <property type="entry name" value="TRANSCRIPTIONAL REGULATORY PROTEIN"/>
    <property type="match status" value="1"/>
</dbReference>
<evidence type="ECO:0000259" key="8">
    <source>
        <dbReference type="PROSITE" id="PS50045"/>
    </source>
</evidence>
<dbReference type="GO" id="GO:0043565">
    <property type="term" value="F:sequence-specific DNA binding"/>
    <property type="evidence" value="ECO:0007669"/>
    <property type="project" value="InterPro"/>
</dbReference>
<dbReference type="GO" id="GO:0000160">
    <property type="term" value="P:phosphorelay signal transduction system"/>
    <property type="evidence" value="ECO:0007669"/>
    <property type="project" value="UniProtKB-KW"/>
</dbReference>
<evidence type="ECO:0000256" key="7">
    <source>
        <dbReference type="PROSITE-ProRule" id="PRU00169"/>
    </source>
</evidence>
<dbReference type="InterPro" id="IPR025944">
    <property type="entry name" value="Sigma_54_int_dom_CS"/>
</dbReference>
<dbReference type="EMBL" id="MFSV01000085">
    <property type="protein sequence ID" value="OGI58256.1"/>
    <property type="molecule type" value="Genomic_DNA"/>
</dbReference>
<keyword evidence="2" id="KW-0547">Nucleotide-binding</keyword>
<dbReference type="AlphaFoldDB" id="A0A1F6ULL1"/>
<dbReference type="InterPro" id="IPR058031">
    <property type="entry name" value="AAA_lid_NorR"/>
</dbReference>
<dbReference type="PROSITE" id="PS50045">
    <property type="entry name" value="SIGMA54_INTERACT_4"/>
    <property type="match status" value="1"/>
</dbReference>
<evidence type="ECO:0000256" key="2">
    <source>
        <dbReference type="ARBA" id="ARBA00022741"/>
    </source>
</evidence>
<evidence type="ECO:0000256" key="1">
    <source>
        <dbReference type="ARBA" id="ARBA00022553"/>
    </source>
</evidence>
<dbReference type="Proteomes" id="UP000177950">
    <property type="component" value="Unassembled WGS sequence"/>
</dbReference>
<dbReference type="InterPro" id="IPR002197">
    <property type="entry name" value="HTH_Fis"/>
</dbReference>
<dbReference type="FunFam" id="3.40.50.2300:FF:000018">
    <property type="entry name" value="DNA-binding transcriptional regulator NtrC"/>
    <property type="match status" value="1"/>
</dbReference>
<dbReference type="GO" id="GO:0006355">
    <property type="term" value="P:regulation of DNA-templated transcription"/>
    <property type="evidence" value="ECO:0007669"/>
    <property type="project" value="InterPro"/>
</dbReference>
<dbReference type="PROSITE" id="PS00688">
    <property type="entry name" value="SIGMA54_INTERACT_3"/>
    <property type="match status" value="1"/>
</dbReference>
<feature type="domain" description="Response regulatory" evidence="9">
    <location>
        <begin position="5"/>
        <end position="120"/>
    </location>
</feature>
<keyword evidence="3" id="KW-0067">ATP-binding</keyword>
<gene>
    <name evidence="10" type="ORF">A2V58_04805</name>
</gene>
<dbReference type="InterPro" id="IPR009057">
    <property type="entry name" value="Homeodomain-like_sf"/>
</dbReference>
<proteinExistence type="predicted"/>
<dbReference type="Pfam" id="PF02954">
    <property type="entry name" value="HTH_8"/>
    <property type="match status" value="1"/>
</dbReference>
<dbReference type="InterPro" id="IPR011006">
    <property type="entry name" value="CheY-like_superfamily"/>
</dbReference>
<dbReference type="SUPFAM" id="SSF52540">
    <property type="entry name" value="P-loop containing nucleoside triphosphate hydrolases"/>
    <property type="match status" value="1"/>
</dbReference>
<dbReference type="SUPFAM" id="SSF52172">
    <property type="entry name" value="CheY-like"/>
    <property type="match status" value="1"/>
</dbReference>